<dbReference type="Pfam" id="PF02518">
    <property type="entry name" value="HATPase_c"/>
    <property type="match status" value="1"/>
</dbReference>
<evidence type="ECO:0000259" key="14">
    <source>
        <dbReference type="PROSITE" id="PS50885"/>
    </source>
</evidence>
<keyword evidence="11" id="KW-0902">Two-component regulatory system</keyword>
<dbReference type="InterPro" id="IPR003594">
    <property type="entry name" value="HATPase_dom"/>
</dbReference>
<evidence type="ECO:0000256" key="2">
    <source>
        <dbReference type="ARBA" id="ARBA00004370"/>
    </source>
</evidence>
<dbReference type="InterPro" id="IPR003660">
    <property type="entry name" value="HAMP_dom"/>
</dbReference>
<dbReference type="PANTHER" id="PTHR44936">
    <property type="entry name" value="SENSOR PROTEIN CREC"/>
    <property type="match status" value="1"/>
</dbReference>
<dbReference type="SMART" id="SM00304">
    <property type="entry name" value="HAMP"/>
    <property type="match status" value="1"/>
</dbReference>
<comment type="caution">
    <text evidence="15">The sequence shown here is derived from an EMBL/GenBank/DDBJ whole genome shotgun (WGS) entry which is preliminary data.</text>
</comment>
<feature type="compositionally biased region" description="Low complexity" evidence="12">
    <location>
        <begin position="1170"/>
        <end position="1182"/>
    </location>
</feature>
<evidence type="ECO:0000256" key="3">
    <source>
        <dbReference type="ARBA" id="ARBA00012438"/>
    </source>
</evidence>
<keyword evidence="9" id="KW-0067">ATP-binding</keyword>
<feature type="compositionally biased region" description="Basic and acidic residues" evidence="12">
    <location>
        <begin position="1316"/>
        <end position="1325"/>
    </location>
</feature>
<evidence type="ECO:0000256" key="9">
    <source>
        <dbReference type="ARBA" id="ARBA00022840"/>
    </source>
</evidence>
<dbReference type="PROSITE" id="PS50885">
    <property type="entry name" value="HAMP"/>
    <property type="match status" value="1"/>
</dbReference>
<evidence type="ECO:0000313" key="15">
    <source>
        <dbReference type="EMBL" id="MEU8139991.1"/>
    </source>
</evidence>
<dbReference type="Gene3D" id="6.10.340.10">
    <property type="match status" value="1"/>
</dbReference>
<dbReference type="InterPro" id="IPR036890">
    <property type="entry name" value="HATPase_C_sf"/>
</dbReference>
<evidence type="ECO:0000313" key="16">
    <source>
        <dbReference type="Proteomes" id="UP001551482"/>
    </source>
</evidence>
<accession>A0ABV3DW77</accession>
<feature type="compositionally biased region" description="Basic and acidic residues" evidence="12">
    <location>
        <begin position="869"/>
        <end position="879"/>
    </location>
</feature>
<sequence>MKLLFSIKNWRIRTRITALLLLPVIVAALLGGLRIQSAVDTTREMDVVQKAGAVIDESTTLVGFLEEERDFSAYPLARGDKAEKVPEITTRYQRTNEQFERFKAAVAKMDLEDLPLIESTVRVISEKMNGLANIRKNAYLTYPFSTVKAYQEIIEALLSINQQAPEITRDPALVQGARALGLFGELKAQISAGRAIGAAYGGRPEFPYADAAEGFKSLLQGGQDDAILAFQAVATPDENRRYADVFSAGKGSDVAAMLNAIATHMVATDDRGLQTVVSGLGGTPGYESPEAWYKLASDYLSHMMQLETQMGDQLLDKADSLRDEARKDALVNTVLVVAALLFTIILGVIVARSLVRSLNTLRRSALEIAEQRLPETVRRLAESEPGDVDLSVEPIGVATRDEVGQVARAFDAVHTEAVRLAAEQALLRGNVNSMFVNLSRRSQSLIQRQLALISDLENREADPDQLANLFKLDHLATRMRRNGENLLVLAGEEPGRRWTRPVPLVDVLRAAASEVEQYERVELGALPTTDIAGRAVNDLVHLLAELLENSTTFSSPHTKVRVTGHILPDGRALIEIHDNGIGLTGDDLADANQRLARPPVVDVSISRRMGLFVVGRLSTRHGIRVQLRPGDGGGTTALVMLPIELIQGDRPGGNWDKSNGRAAVAPGWEPDALTASQEMQALPAAAAGPQRPGPEAGRSEAPRPLPQRAGQAPQNGAYEPASAFAEGPATHDTPFPGTPFPQQNDADNPFAPVAPQAPRAEDARPVDGGTAQFASPFAPEQPQHQTGQHQSPYQTGQHQTGQHQIGQHQIGRPQTGQHQAGRHESGQQSAYDRPQYDQQQPAQQPFGEYAQPSAYARPDYEQPYQQPRFDPEPTEHGGTDRGQGGGLPRRGDQDTGAMPMAEPPQQQRASAWSGPEYDSLSPVAPPPQMPAYEAPQRRTEAPRVDPRTGADGQGQRDPGARPQQPQPGSGDALPALRTPNSPVRQQQPAPQQADARTAQQDPRALYQDGRQQQGRPAPAQPEPQQARGLPAAPQHQVPQQLPQQPPQHRQLPAQPEPLNALDDSVALPQAIEDERSPIFETLESDWFHRRTGRGGRMRAAQVRTSRIEADDAADSLAATESQGLDRRTPGSTNPPLPQRDSEQAQLPRRSHAGPAAPAETQGIPQQPLRQAAHAAPVEQPQQPAAPQPGRPAAEQAPSGWYSAGDEGWRAAEAAREPASGGTTTAGLPRRVPRANLVPGGVGGTAPQAPGPVPGTRTGGPAAPLTPGTPRGAAQVPQDGASGLSRNPDDVRGRLTNFRRGIQQGRTAGAGGMAPQPRDENNQEQA</sequence>
<dbReference type="Pfam" id="PF08376">
    <property type="entry name" value="NIT"/>
    <property type="match status" value="1"/>
</dbReference>
<feature type="compositionally biased region" description="Low complexity" evidence="12">
    <location>
        <begin position="794"/>
        <end position="811"/>
    </location>
</feature>
<keyword evidence="6 13" id="KW-0812">Transmembrane</keyword>
<proteinExistence type="predicted"/>
<comment type="catalytic activity">
    <reaction evidence="1">
        <text>ATP + protein L-histidine = ADP + protein N-phospho-L-histidine.</text>
        <dbReference type="EC" id="2.7.13.3"/>
    </reaction>
</comment>
<evidence type="ECO:0000256" key="10">
    <source>
        <dbReference type="ARBA" id="ARBA00022989"/>
    </source>
</evidence>
<feature type="compositionally biased region" description="Low complexity" evidence="12">
    <location>
        <begin position="984"/>
        <end position="1053"/>
    </location>
</feature>
<feature type="compositionally biased region" description="Basic and acidic residues" evidence="12">
    <location>
        <begin position="1206"/>
        <end position="1215"/>
    </location>
</feature>
<evidence type="ECO:0000256" key="5">
    <source>
        <dbReference type="ARBA" id="ARBA00022679"/>
    </source>
</evidence>
<feature type="transmembrane region" description="Helical" evidence="13">
    <location>
        <begin position="329"/>
        <end position="355"/>
    </location>
</feature>
<dbReference type="InterPro" id="IPR050980">
    <property type="entry name" value="2C_sensor_his_kinase"/>
</dbReference>
<dbReference type="EC" id="2.7.13.3" evidence="3"/>
<reference evidence="15 16" key="1">
    <citation type="submission" date="2024-06" db="EMBL/GenBank/DDBJ databases">
        <title>The Natural Products Discovery Center: Release of the First 8490 Sequenced Strains for Exploring Actinobacteria Biosynthetic Diversity.</title>
        <authorList>
            <person name="Kalkreuter E."/>
            <person name="Kautsar S.A."/>
            <person name="Yang D."/>
            <person name="Bader C.D."/>
            <person name="Teijaro C.N."/>
            <person name="Fluegel L."/>
            <person name="Davis C.M."/>
            <person name="Simpson J.R."/>
            <person name="Lauterbach L."/>
            <person name="Steele A.D."/>
            <person name="Gui C."/>
            <person name="Meng S."/>
            <person name="Li G."/>
            <person name="Viehrig K."/>
            <person name="Ye F."/>
            <person name="Su P."/>
            <person name="Kiefer A.F."/>
            <person name="Nichols A."/>
            <person name="Cepeda A.J."/>
            <person name="Yan W."/>
            <person name="Fan B."/>
            <person name="Jiang Y."/>
            <person name="Adhikari A."/>
            <person name="Zheng C.-J."/>
            <person name="Schuster L."/>
            <person name="Cowan T.M."/>
            <person name="Smanski M.J."/>
            <person name="Chevrette M.G."/>
            <person name="De Carvalho L.P.S."/>
            <person name="Shen B."/>
        </authorList>
    </citation>
    <scope>NUCLEOTIDE SEQUENCE [LARGE SCALE GENOMIC DNA]</scope>
    <source>
        <strain evidence="15 16">NPDC048946</strain>
    </source>
</reference>
<keyword evidence="5" id="KW-0808">Transferase</keyword>
<evidence type="ECO:0000256" key="7">
    <source>
        <dbReference type="ARBA" id="ARBA00022741"/>
    </source>
</evidence>
<keyword evidence="13" id="KW-0472">Membrane</keyword>
<comment type="subcellular location">
    <subcellularLocation>
        <location evidence="2">Membrane</location>
    </subcellularLocation>
</comment>
<feature type="compositionally biased region" description="Low complexity" evidence="12">
    <location>
        <begin position="1253"/>
        <end position="1273"/>
    </location>
</feature>
<protein>
    <recommendedName>
        <fullName evidence="3">histidine kinase</fullName>
        <ecNumber evidence="3">2.7.13.3</ecNumber>
    </recommendedName>
</protein>
<dbReference type="Proteomes" id="UP001551482">
    <property type="component" value="Unassembled WGS sequence"/>
</dbReference>
<evidence type="ECO:0000256" key="13">
    <source>
        <dbReference type="SAM" id="Phobius"/>
    </source>
</evidence>
<feature type="compositionally biased region" description="Basic and acidic residues" evidence="12">
    <location>
        <begin position="935"/>
        <end position="948"/>
    </location>
</feature>
<keyword evidence="7" id="KW-0547">Nucleotide-binding</keyword>
<evidence type="ECO:0000256" key="4">
    <source>
        <dbReference type="ARBA" id="ARBA00022553"/>
    </source>
</evidence>
<evidence type="ECO:0000256" key="11">
    <source>
        <dbReference type="ARBA" id="ARBA00023012"/>
    </source>
</evidence>
<keyword evidence="10 13" id="KW-1133">Transmembrane helix</keyword>
<gene>
    <name evidence="15" type="ORF">AB0C36_41665</name>
</gene>
<evidence type="ECO:0000256" key="1">
    <source>
        <dbReference type="ARBA" id="ARBA00000085"/>
    </source>
</evidence>
<dbReference type="Pfam" id="PF00672">
    <property type="entry name" value="HAMP"/>
    <property type="match status" value="1"/>
</dbReference>
<dbReference type="SUPFAM" id="SSF55874">
    <property type="entry name" value="ATPase domain of HSP90 chaperone/DNA topoisomerase II/histidine kinase"/>
    <property type="match status" value="1"/>
</dbReference>
<feature type="compositionally biased region" description="Polar residues" evidence="12">
    <location>
        <begin position="782"/>
        <end position="793"/>
    </location>
</feature>
<organism evidence="15 16">
    <name type="scientific">Streptodolium elevatio</name>
    <dbReference type="NCBI Taxonomy" id="3157996"/>
    <lineage>
        <taxon>Bacteria</taxon>
        <taxon>Bacillati</taxon>
        <taxon>Actinomycetota</taxon>
        <taxon>Actinomycetes</taxon>
        <taxon>Kitasatosporales</taxon>
        <taxon>Streptomycetaceae</taxon>
        <taxon>Streptodolium</taxon>
    </lineage>
</organism>
<feature type="domain" description="HAMP" evidence="14">
    <location>
        <begin position="352"/>
        <end position="422"/>
    </location>
</feature>
<feature type="region of interest" description="Disordered" evidence="12">
    <location>
        <begin position="683"/>
        <end position="1325"/>
    </location>
</feature>
<dbReference type="PANTHER" id="PTHR44936:SF9">
    <property type="entry name" value="SENSOR PROTEIN CREC"/>
    <property type="match status" value="1"/>
</dbReference>
<dbReference type="Gene3D" id="3.30.565.10">
    <property type="entry name" value="Histidine kinase-like ATPase, C-terminal domain"/>
    <property type="match status" value="1"/>
</dbReference>
<dbReference type="EMBL" id="JBEZFP010000223">
    <property type="protein sequence ID" value="MEU8139991.1"/>
    <property type="molecule type" value="Genomic_DNA"/>
</dbReference>
<evidence type="ECO:0000256" key="12">
    <source>
        <dbReference type="SAM" id="MobiDB-lite"/>
    </source>
</evidence>
<evidence type="ECO:0000256" key="6">
    <source>
        <dbReference type="ARBA" id="ARBA00022692"/>
    </source>
</evidence>
<dbReference type="InterPro" id="IPR013587">
    <property type="entry name" value="Nitrate/nitrite_sensing"/>
</dbReference>
<keyword evidence="16" id="KW-1185">Reference proteome</keyword>
<dbReference type="RefSeq" id="WP_358364658.1">
    <property type="nucleotide sequence ID" value="NZ_JBEZFP010000223.1"/>
</dbReference>
<name>A0ABV3DW77_9ACTN</name>
<keyword evidence="4" id="KW-0597">Phosphoprotein</keyword>
<keyword evidence="8" id="KW-0418">Kinase</keyword>
<evidence type="ECO:0000256" key="8">
    <source>
        <dbReference type="ARBA" id="ARBA00022777"/>
    </source>
</evidence>
<feature type="compositionally biased region" description="Low complexity" evidence="12">
    <location>
        <begin position="830"/>
        <end position="844"/>
    </location>
</feature>
<feature type="compositionally biased region" description="Low complexity" evidence="12">
    <location>
        <begin position="683"/>
        <end position="696"/>
    </location>
</feature>
<dbReference type="SMART" id="SM00387">
    <property type="entry name" value="HATPase_c"/>
    <property type="match status" value="1"/>
</dbReference>